<dbReference type="STRING" id="1280946.HY29_00960"/>
<feature type="transmembrane region" description="Helical" evidence="7">
    <location>
        <begin position="46"/>
        <end position="65"/>
    </location>
</feature>
<evidence type="ECO:0000313" key="9">
    <source>
        <dbReference type="EMBL" id="KCZ57325.1"/>
    </source>
</evidence>
<dbReference type="PANTHER" id="PTHR40074">
    <property type="entry name" value="O-ACETYLTRANSFERASE WECH"/>
    <property type="match status" value="1"/>
</dbReference>
<keyword evidence="6 7" id="KW-0472">Membrane</keyword>
<evidence type="ECO:0000256" key="6">
    <source>
        <dbReference type="ARBA" id="ARBA00023136"/>
    </source>
</evidence>
<dbReference type="EMBL" id="AWFF01000001">
    <property type="protein sequence ID" value="KCZ57325.1"/>
    <property type="molecule type" value="Genomic_DNA"/>
</dbReference>
<dbReference type="InterPro" id="IPR002656">
    <property type="entry name" value="Acyl_transf_3_dom"/>
</dbReference>
<sequence length="346" mass="39911">MEDRIGWVDYAKGICIILVVMLHAVHNVEYLLNGQGWMRPIVEFAYPFRIPDFFLIAGLFLSRSIHGPVTDYIDRKIVHFIYFYTLWVTLQLGILEFGTLTSSPLYFAKIWLMSFIEPTNSLWFVHMLLVFYAVTWLVRNVPVWIVLLGALILQSLYQLVIIDTGWNVVDRFCNRYVYFYIGYAFAPQIFAFAKRAAKYPLLGLGGLLIWAVLNWWMVQHEMHYMFLTSFVMGIAGATAVCVVSALLSRFRWAGFLRYCGRNSIVIYLTYAFPLAFMLRFVLPRTGAPFGDVGLATALTLAFCVGLPLLFHACVRHTSMRILYERPQWASLTHHLRRRALRADGAL</sequence>
<feature type="transmembrane region" description="Helical" evidence="7">
    <location>
        <begin position="199"/>
        <end position="218"/>
    </location>
</feature>
<dbReference type="RefSeq" id="WP_051600982.1">
    <property type="nucleotide sequence ID" value="NZ_AWFF01000001.1"/>
</dbReference>
<dbReference type="GO" id="GO:0009246">
    <property type="term" value="P:enterobacterial common antigen biosynthetic process"/>
    <property type="evidence" value="ECO:0007669"/>
    <property type="project" value="TreeGrafter"/>
</dbReference>
<dbReference type="GO" id="GO:0016413">
    <property type="term" value="F:O-acetyltransferase activity"/>
    <property type="evidence" value="ECO:0007669"/>
    <property type="project" value="TreeGrafter"/>
</dbReference>
<keyword evidence="5 7" id="KW-1133">Transmembrane helix</keyword>
<feature type="domain" description="Acyltransferase 3" evidence="8">
    <location>
        <begin position="6"/>
        <end position="305"/>
    </location>
</feature>
<dbReference type="Proteomes" id="UP000027037">
    <property type="component" value="Unassembled WGS sequence"/>
</dbReference>
<feature type="transmembrane region" description="Helical" evidence="7">
    <location>
        <begin position="120"/>
        <end position="138"/>
    </location>
</feature>
<feature type="transmembrane region" description="Helical" evidence="7">
    <location>
        <begin position="77"/>
        <end position="100"/>
    </location>
</feature>
<evidence type="ECO:0000256" key="2">
    <source>
        <dbReference type="ARBA" id="ARBA00007400"/>
    </source>
</evidence>
<comment type="subcellular location">
    <subcellularLocation>
        <location evidence="1">Cell membrane</location>
        <topology evidence="1">Multi-pass membrane protein</topology>
    </subcellularLocation>
</comment>
<keyword evidence="3" id="KW-1003">Cell membrane</keyword>
<dbReference type="PATRIC" id="fig|1280946.3.peg.186"/>
<feature type="transmembrane region" description="Helical" evidence="7">
    <location>
        <begin position="7"/>
        <end position="26"/>
    </location>
</feature>
<proteinExistence type="inferred from homology"/>
<reference evidence="9 10" key="1">
    <citation type="journal article" date="2014" name="Antonie Van Leeuwenhoek">
        <title>Hyphomonas beringensis sp. nov. and Hyphomonas chukchiensis sp. nov., isolated from surface seawater of the Bering Sea and Chukchi Sea.</title>
        <authorList>
            <person name="Li C."/>
            <person name="Lai Q."/>
            <person name="Li G."/>
            <person name="Dong C."/>
            <person name="Wang J."/>
            <person name="Liao Y."/>
            <person name="Shao Z."/>
        </authorList>
    </citation>
    <scope>NUCLEOTIDE SEQUENCE [LARGE SCALE GENOMIC DNA]</scope>
    <source>
        <strain evidence="9 10">25B14_1</strain>
    </source>
</reference>
<evidence type="ECO:0000259" key="8">
    <source>
        <dbReference type="Pfam" id="PF01757"/>
    </source>
</evidence>
<feature type="transmembrane region" description="Helical" evidence="7">
    <location>
        <begin position="264"/>
        <end position="282"/>
    </location>
</feature>
<feature type="transmembrane region" description="Helical" evidence="7">
    <location>
        <begin position="294"/>
        <end position="314"/>
    </location>
</feature>
<evidence type="ECO:0000256" key="1">
    <source>
        <dbReference type="ARBA" id="ARBA00004651"/>
    </source>
</evidence>
<evidence type="ECO:0000313" key="10">
    <source>
        <dbReference type="Proteomes" id="UP000027037"/>
    </source>
</evidence>
<dbReference type="GO" id="GO:0005886">
    <property type="term" value="C:plasma membrane"/>
    <property type="evidence" value="ECO:0007669"/>
    <property type="project" value="UniProtKB-SubCell"/>
</dbReference>
<dbReference type="PANTHER" id="PTHR40074:SF4">
    <property type="entry name" value="INNER MEMBRANE PROTEIN YCFT"/>
    <property type="match status" value="1"/>
</dbReference>
<evidence type="ECO:0000256" key="7">
    <source>
        <dbReference type="SAM" id="Phobius"/>
    </source>
</evidence>
<gene>
    <name evidence="9" type="ORF">HY29_00960</name>
</gene>
<feature type="transmembrane region" description="Helical" evidence="7">
    <location>
        <begin position="145"/>
        <end position="169"/>
    </location>
</feature>
<keyword evidence="4 7" id="KW-0812">Transmembrane</keyword>
<name>A0A062UMI9_9PROT</name>
<evidence type="ECO:0000256" key="5">
    <source>
        <dbReference type="ARBA" id="ARBA00022989"/>
    </source>
</evidence>
<evidence type="ECO:0000256" key="3">
    <source>
        <dbReference type="ARBA" id="ARBA00022475"/>
    </source>
</evidence>
<feature type="transmembrane region" description="Helical" evidence="7">
    <location>
        <begin position="224"/>
        <end position="252"/>
    </location>
</feature>
<accession>A0A062UMI9</accession>
<dbReference type="Pfam" id="PF01757">
    <property type="entry name" value="Acyl_transf_3"/>
    <property type="match status" value="1"/>
</dbReference>
<dbReference type="OrthoDB" id="9814956at2"/>
<comment type="similarity">
    <text evidence="2">Belongs to the acyltransferase 3 family.</text>
</comment>
<dbReference type="AlphaFoldDB" id="A0A062UMI9"/>
<feature type="transmembrane region" description="Helical" evidence="7">
    <location>
        <begin position="175"/>
        <end position="192"/>
    </location>
</feature>
<comment type="caution">
    <text evidence="9">The sequence shown here is derived from an EMBL/GenBank/DDBJ whole genome shotgun (WGS) entry which is preliminary data.</text>
</comment>
<evidence type="ECO:0000256" key="4">
    <source>
        <dbReference type="ARBA" id="ARBA00022692"/>
    </source>
</evidence>
<dbReference type="eggNOG" id="COG4763">
    <property type="taxonomic scope" value="Bacteria"/>
</dbReference>
<protein>
    <recommendedName>
        <fullName evidence="8">Acyltransferase 3 domain-containing protein</fullName>
    </recommendedName>
</protein>
<organism evidence="9 10">
    <name type="scientific">Hyphomonas beringensis</name>
    <dbReference type="NCBI Taxonomy" id="1280946"/>
    <lineage>
        <taxon>Bacteria</taxon>
        <taxon>Pseudomonadati</taxon>
        <taxon>Pseudomonadota</taxon>
        <taxon>Alphaproteobacteria</taxon>
        <taxon>Hyphomonadales</taxon>
        <taxon>Hyphomonadaceae</taxon>
        <taxon>Hyphomonas</taxon>
    </lineage>
</organism>
<keyword evidence="10" id="KW-1185">Reference proteome</keyword>